<comment type="similarity">
    <text evidence="1">Belongs to the universal ribosomal protein uL11 family.</text>
</comment>
<proteinExistence type="inferred from homology"/>
<evidence type="ECO:0000256" key="1">
    <source>
        <dbReference type="ARBA" id="ARBA00010537"/>
    </source>
</evidence>
<comment type="caution">
    <text evidence="5">The sequence shown here is derived from an EMBL/GenBank/DDBJ whole genome shotgun (WGS) entry which is preliminary data.</text>
</comment>
<keyword evidence="2" id="KW-0689">Ribosomal protein</keyword>
<dbReference type="EMBL" id="JBJUIK010000003">
    <property type="protein sequence ID" value="KAL3533337.1"/>
    <property type="molecule type" value="Genomic_DNA"/>
</dbReference>
<keyword evidence="6" id="KW-1185">Reference proteome</keyword>
<dbReference type="SUPFAM" id="SSF54747">
    <property type="entry name" value="Ribosomal L11/L12e N-terminal domain"/>
    <property type="match status" value="1"/>
</dbReference>
<reference evidence="5 6" key="1">
    <citation type="submission" date="2024-11" db="EMBL/GenBank/DDBJ databases">
        <title>A near-complete genome assembly of Cinchona calisaya.</title>
        <authorList>
            <person name="Lian D.C."/>
            <person name="Zhao X.W."/>
            <person name="Wei L."/>
        </authorList>
    </citation>
    <scope>NUCLEOTIDE SEQUENCE [LARGE SCALE GENOMIC DNA]</scope>
    <source>
        <tissue evidence="5">Nenye</tissue>
    </source>
</reference>
<dbReference type="GO" id="GO:1990904">
    <property type="term" value="C:ribonucleoprotein complex"/>
    <property type="evidence" value="ECO:0007669"/>
    <property type="project" value="UniProtKB-KW"/>
</dbReference>
<dbReference type="Proteomes" id="UP001630127">
    <property type="component" value="Unassembled WGS sequence"/>
</dbReference>
<keyword evidence="3" id="KW-0687">Ribonucleoprotein</keyword>
<evidence type="ECO:0000256" key="2">
    <source>
        <dbReference type="ARBA" id="ARBA00022980"/>
    </source>
</evidence>
<protein>
    <recommendedName>
        <fullName evidence="4">Large ribosomal subunit protein uL11 N-terminal domain-containing protein</fullName>
    </recommendedName>
</protein>
<evidence type="ECO:0000256" key="3">
    <source>
        <dbReference type="ARBA" id="ARBA00023274"/>
    </source>
</evidence>
<dbReference type="AlphaFoldDB" id="A0ABD3AQJ9"/>
<feature type="domain" description="Large ribosomal subunit protein uL11 N-terminal" evidence="4">
    <location>
        <begin position="98"/>
        <end position="146"/>
    </location>
</feature>
<dbReference type="InterPro" id="IPR036796">
    <property type="entry name" value="Ribosomal_uL11_N_sf"/>
</dbReference>
<name>A0ABD3AQJ9_9GENT</name>
<dbReference type="Gene3D" id="3.30.1550.10">
    <property type="entry name" value="Ribosomal protein L11/L12, N-terminal domain"/>
    <property type="match status" value="1"/>
</dbReference>
<evidence type="ECO:0000259" key="4">
    <source>
        <dbReference type="Pfam" id="PF03946"/>
    </source>
</evidence>
<gene>
    <name evidence="5" type="ORF">ACH5RR_006858</name>
</gene>
<accession>A0ABD3AQJ9</accession>
<dbReference type="Pfam" id="PF03946">
    <property type="entry name" value="Ribosomal_L11_N"/>
    <property type="match status" value="1"/>
</dbReference>
<sequence>MMEKPPSATGLLDDSPVGLGNSSTNLDEQDLKCRIYFLVLVMFTGVMVVLKETWSEGHLVKEVTFINLSLTSLGNLKLLDCLPRMGFFCSDWGDLGLGGMKATSCPPVGLAFSFKGVNIMAFFNDDNARTAGKAGYVIAVEITIYDASGPFLLSNSNCF</sequence>
<evidence type="ECO:0000313" key="5">
    <source>
        <dbReference type="EMBL" id="KAL3533337.1"/>
    </source>
</evidence>
<organism evidence="5 6">
    <name type="scientific">Cinchona calisaya</name>
    <dbReference type="NCBI Taxonomy" id="153742"/>
    <lineage>
        <taxon>Eukaryota</taxon>
        <taxon>Viridiplantae</taxon>
        <taxon>Streptophyta</taxon>
        <taxon>Embryophyta</taxon>
        <taxon>Tracheophyta</taxon>
        <taxon>Spermatophyta</taxon>
        <taxon>Magnoliopsida</taxon>
        <taxon>eudicotyledons</taxon>
        <taxon>Gunneridae</taxon>
        <taxon>Pentapetalae</taxon>
        <taxon>asterids</taxon>
        <taxon>lamiids</taxon>
        <taxon>Gentianales</taxon>
        <taxon>Rubiaceae</taxon>
        <taxon>Cinchonoideae</taxon>
        <taxon>Cinchoneae</taxon>
        <taxon>Cinchona</taxon>
    </lineage>
</organism>
<evidence type="ECO:0000313" key="6">
    <source>
        <dbReference type="Proteomes" id="UP001630127"/>
    </source>
</evidence>
<dbReference type="InterPro" id="IPR020784">
    <property type="entry name" value="Ribosomal_uL11_N"/>
</dbReference>
<dbReference type="GO" id="GO:0005840">
    <property type="term" value="C:ribosome"/>
    <property type="evidence" value="ECO:0007669"/>
    <property type="project" value="UniProtKB-KW"/>
</dbReference>